<dbReference type="InterPro" id="IPR003856">
    <property type="entry name" value="LPS_length_determ_N"/>
</dbReference>
<dbReference type="SUPFAM" id="SSF52540">
    <property type="entry name" value="P-loop containing nucleoside triphosphate hydrolases"/>
    <property type="match status" value="1"/>
</dbReference>
<dbReference type="PANTHER" id="PTHR32309">
    <property type="entry name" value="TYROSINE-PROTEIN KINASE"/>
    <property type="match status" value="1"/>
</dbReference>
<keyword evidence="2" id="KW-1003">Cell membrane</keyword>
<evidence type="ECO:0000259" key="8">
    <source>
        <dbReference type="Pfam" id="PF02706"/>
    </source>
</evidence>
<sequence>MQKTAPTPSKGGIGLQDILFVLFKHKWKIILLGILGLAAAAGVFFTQKPLFESHAKILVRHVVQRGGIDGTDSQVDASGRSGEQVVNTEIVIIRSGDLANKVAKSVGVERLAPGSSDKMALIDAAQAVQAGLEVAPENRGSNVLVVTYRHTDPELAREVLAEVVRLYPEEHLEVHRSVGAFDSVAKQTNIVREKLQQTERELEELKSKHKITTVEAKLLSLTLLKDKTEGEIVTAEAELAAQLAKVKDLEKNLGVPPPNAKNGANKPVPAAPTPEQLVEYRDITTRLDRLQEQDVELSKTLRENDPQRRRIKSESDLLKASRGDLLKIAPGLAIQAAPANGEIPVNPNLQLQNEKALLGSIEARIARYRLHLEELDVEFKKLAEISPRFKELQLERETQEGEYRLLESNLKKATLDQALDRTQIPGLKVMEQPTPAAKGFNEKTKKLMFGLAACGFALGIALAFLLELVVDRRITRPAEIETRLQVPLMLSIPYVRPKNRGAHLIANDGSEANGGEGQKMLPAVRTPNGIPGFPGRTDHFIHPYSEAIRDRIVFNFQINNMTHKPKLMAVTGLSAGAGTSTIAAGLAKAFSEVNGAKVLLVDLNSDYPDDNPMFGNRPLHSVVGALQAARNTRFKEGGQNLYLASAAATKADANATPFGPMHLYELLPHFRASEFDYVIFDMPPMAPTSPTLAMAGLLDKVLLVVDGEDTSRDALKWGYSELVKGRADVSCVFNKARTHAPRWVAGDM</sequence>
<evidence type="ECO:0000256" key="1">
    <source>
        <dbReference type="ARBA" id="ARBA00004651"/>
    </source>
</evidence>
<dbReference type="PANTHER" id="PTHR32309:SF13">
    <property type="entry name" value="FERRIC ENTEROBACTIN TRANSPORT PROTEIN FEPE"/>
    <property type="match status" value="1"/>
</dbReference>
<dbReference type="Gene3D" id="3.40.50.300">
    <property type="entry name" value="P-loop containing nucleotide triphosphate hydrolases"/>
    <property type="match status" value="1"/>
</dbReference>
<accession>A0ABT3FS14</accession>
<evidence type="ECO:0000256" key="6">
    <source>
        <dbReference type="SAM" id="Coils"/>
    </source>
</evidence>
<keyword evidence="6" id="KW-0175">Coiled coil</keyword>
<feature type="domain" description="Polysaccharide chain length determinant N-terminal" evidence="8">
    <location>
        <begin position="13"/>
        <end position="104"/>
    </location>
</feature>
<feature type="transmembrane region" description="Helical" evidence="7">
    <location>
        <begin position="29"/>
        <end position="46"/>
    </location>
</feature>
<comment type="caution">
    <text evidence="9">The sequence shown here is derived from an EMBL/GenBank/DDBJ whole genome shotgun (WGS) entry which is preliminary data.</text>
</comment>
<feature type="transmembrane region" description="Helical" evidence="7">
    <location>
        <begin position="447"/>
        <end position="466"/>
    </location>
</feature>
<keyword evidence="4 7" id="KW-1133">Transmembrane helix</keyword>
<evidence type="ECO:0000256" key="7">
    <source>
        <dbReference type="SAM" id="Phobius"/>
    </source>
</evidence>
<dbReference type="EMBL" id="JAPDDS010000009">
    <property type="protein sequence ID" value="MCW1886368.1"/>
    <property type="molecule type" value="Genomic_DNA"/>
</dbReference>
<organism evidence="9 10">
    <name type="scientific">Luteolibacter flavescens</name>
    <dbReference type="NCBI Taxonomy" id="1859460"/>
    <lineage>
        <taxon>Bacteria</taxon>
        <taxon>Pseudomonadati</taxon>
        <taxon>Verrucomicrobiota</taxon>
        <taxon>Verrucomicrobiia</taxon>
        <taxon>Verrucomicrobiales</taxon>
        <taxon>Verrucomicrobiaceae</taxon>
        <taxon>Luteolibacter</taxon>
    </lineage>
</organism>
<name>A0ABT3FS14_9BACT</name>
<keyword evidence="5 7" id="KW-0472">Membrane</keyword>
<evidence type="ECO:0000256" key="3">
    <source>
        <dbReference type="ARBA" id="ARBA00022692"/>
    </source>
</evidence>
<dbReference type="InterPro" id="IPR050445">
    <property type="entry name" value="Bact_polysacc_biosynth/exp"/>
</dbReference>
<evidence type="ECO:0000313" key="9">
    <source>
        <dbReference type="EMBL" id="MCW1886368.1"/>
    </source>
</evidence>
<protein>
    <submittedName>
        <fullName evidence="9">Wzz/FepE/Etk N-terminal domain-containing protein</fullName>
    </submittedName>
</protein>
<evidence type="ECO:0000256" key="2">
    <source>
        <dbReference type="ARBA" id="ARBA00022475"/>
    </source>
</evidence>
<evidence type="ECO:0000313" key="10">
    <source>
        <dbReference type="Proteomes" id="UP001207930"/>
    </source>
</evidence>
<gene>
    <name evidence="9" type="ORF">OKA04_16640</name>
</gene>
<dbReference type="InterPro" id="IPR017746">
    <property type="entry name" value="Cellulose_synthase_operon_BcsQ"/>
</dbReference>
<dbReference type="RefSeq" id="WP_264502324.1">
    <property type="nucleotide sequence ID" value="NZ_JAPDDS010000009.1"/>
</dbReference>
<dbReference type="Pfam" id="PF02706">
    <property type="entry name" value="Wzz"/>
    <property type="match status" value="1"/>
</dbReference>
<feature type="coiled-coil region" evidence="6">
    <location>
        <begin position="185"/>
        <end position="252"/>
    </location>
</feature>
<dbReference type="Pfam" id="PF06564">
    <property type="entry name" value="CBP_BcsQ"/>
    <property type="match status" value="1"/>
</dbReference>
<proteinExistence type="predicted"/>
<dbReference type="Proteomes" id="UP001207930">
    <property type="component" value="Unassembled WGS sequence"/>
</dbReference>
<evidence type="ECO:0000256" key="5">
    <source>
        <dbReference type="ARBA" id="ARBA00023136"/>
    </source>
</evidence>
<dbReference type="InterPro" id="IPR027417">
    <property type="entry name" value="P-loop_NTPase"/>
</dbReference>
<keyword evidence="10" id="KW-1185">Reference proteome</keyword>
<reference evidence="9 10" key="1">
    <citation type="submission" date="2022-10" db="EMBL/GenBank/DDBJ databases">
        <title>Luteolibacter flavescens strain MCCC 1K03193, whole genome shotgun sequencing project.</title>
        <authorList>
            <person name="Zhao G."/>
            <person name="Shen L."/>
        </authorList>
    </citation>
    <scope>NUCLEOTIDE SEQUENCE [LARGE SCALE GENOMIC DNA]</scope>
    <source>
        <strain evidence="9 10">MCCC 1K03193</strain>
    </source>
</reference>
<feature type="coiled-coil region" evidence="6">
    <location>
        <begin position="389"/>
        <end position="416"/>
    </location>
</feature>
<keyword evidence="3 7" id="KW-0812">Transmembrane</keyword>
<evidence type="ECO:0000256" key="4">
    <source>
        <dbReference type="ARBA" id="ARBA00022989"/>
    </source>
</evidence>
<comment type="subcellular location">
    <subcellularLocation>
        <location evidence="1">Cell membrane</location>
        <topology evidence="1">Multi-pass membrane protein</topology>
    </subcellularLocation>
</comment>